<dbReference type="EMBL" id="FMYV01000011">
    <property type="protein sequence ID" value="SDC88578.1"/>
    <property type="molecule type" value="Genomic_DNA"/>
</dbReference>
<evidence type="ECO:0000256" key="1">
    <source>
        <dbReference type="SAM" id="Phobius"/>
    </source>
</evidence>
<reference evidence="2 3" key="1">
    <citation type="submission" date="2016-10" db="EMBL/GenBank/DDBJ databases">
        <authorList>
            <person name="de Groot N.N."/>
        </authorList>
    </citation>
    <scope>NUCLEOTIDE SEQUENCE [LARGE SCALE GENOMIC DNA]</scope>
    <source>
        <strain evidence="2 3">WG14</strain>
    </source>
</reference>
<keyword evidence="3" id="KW-1185">Reference proteome</keyword>
<feature type="transmembrane region" description="Helical" evidence="1">
    <location>
        <begin position="6"/>
        <end position="31"/>
    </location>
</feature>
<dbReference type="Proteomes" id="UP000199322">
    <property type="component" value="Unassembled WGS sequence"/>
</dbReference>
<feature type="transmembrane region" description="Helical" evidence="1">
    <location>
        <begin position="43"/>
        <end position="62"/>
    </location>
</feature>
<name>A0A1G6Q8C5_9BACT</name>
<proteinExistence type="predicted"/>
<gene>
    <name evidence="2" type="ORF">SAMN04488588_2004</name>
</gene>
<evidence type="ECO:0000313" key="2">
    <source>
        <dbReference type="EMBL" id="SDC88578.1"/>
    </source>
</evidence>
<protein>
    <submittedName>
        <fullName evidence="2">Uncharacterized protein</fullName>
    </submittedName>
</protein>
<dbReference type="AlphaFoldDB" id="A0A1G6Q8C5"/>
<keyword evidence="1" id="KW-0472">Membrane</keyword>
<accession>A0A1G6Q8C5</accession>
<evidence type="ECO:0000313" key="3">
    <source>
        <dbReference type="Proteomes" id="UP000199322"/>
    </source>
</evidence>
<dbReference type="RefSeq" id="WP_091405524.1">
    <property type="nucleotide sequence ID" value="NZ_FMYV01000011.1"/>
</dbReference>
<sequence length="84" mass="9511">MSIENYISFSGTLGFIIVIVLNIIVGIVGWLMADKRNRSKWAGFFTGFFGSFFGLAVIALLGEKIDPKQIKDMIYLLEDIKYKK</sequence>
<dbReference type="STRING" id="28234.SAMN04488588_2004"/>
<keyword evidence="1" id="KW-1133">Transmembrane helix</keyword>
<keyword evidence="1" id="KW-0812">Transmembrane</keyword>
<organism evidence="2 3">
    <name type="scientific">Geotoga petraea</name>
    <dbReference type="NCBI Taxonomy" id="28234"/>
    <lineage>
        <taxon>Bacteria</taxon>
        <taxon>Thermotogati</taxon>
        <taxon>Thermotogota</taxon>
        <taxon>Thermotogae</taxon>
        <taxon>Petrotogales</taxon>
        <taxon>Petrotogaceae</taxon>
        <taxon>Geotoga</taxon>
    </lineage>
</organism>